<dbReference type="CDD" id="cd22157">
    <property type="entry name" value="F-box_AtFBW1-like"/>
    <property type="match status" value="1"/>
</dbReference>
<sequence>MTLPTLRGKKTQPLPTLCNELIFEILSWVPVKSLLILRSVCKSWKAIISNQSFIKFHLQRSPKDAYVITASKHGEYVAAQPCKMRSLFENPTSISITVDNSCYLFKADEHCFNFVGSANGLVCSLGSAITASERKIWVRFWNPATRLLSKNSACLLVDVTNDPFSYSMFGFGYDHLTNTYKVIVICYDGEGKITWVKVHNMGDTFWRDIHNFPDFLAARTNGQVRRDGIYVSNNLNWIAVSNSNSYKQSVIVSLDLVEESFTQLSMPCAFDEVYLEVPFEELYIFLGVLMDYLCVSYDDFYKGTNFIVWQMKEFGVQKSWTKVLNISYYDLKVDCELNERHLLSLFPMRMYKNGDFLITLLYYDDLQAVMYNQRDKKVELVKFYNSIQWIFEIDYIESLVSPL</sequence>
<dbReference type="InterPro" id="IPR036047">
    <property type="entry name" value="F-box-like_dom_sf"/>
</dbReference>
<evidence type="ECO:0000313" key="1">
    <source>
        <dbReference type="EMBL" id="KAE9602631.1"/>
    </source>
</evidence>
<dbReference type="OrthoDB" id="591557at2759"/>
<gene>
    <name evidence="1" type="ORF">Lalb_Chr12g0201651</name>
</gene>
<dbReference type="Pfam" id="PF07734">
    <property type="entry name" value="FBA_1"/>
    <property type="match status" value="1"/>
</dbReference>
<proteinExistence type="predicted"/>
<evidence type="ECO:0000313" key="2">
    <source>
        <dbReference type="Proteomes" id="UP000447434"/>
    </source>
</evidence>
<dbReference type="Proteomes" id="UP000447434">
    <property type="component" value="Chromosome 12"/>
</dbReference>
<dbReference type="SMART" id="SM00256">
    <property type="entry name" value="FBOX"/>
    <property type="match status" value="1"/>
</dbReference>
<name>A0A6A4PM23_LUPAL</name>
<dbReference type="Gene3D" id="1.20.1280.50">
    <property type="match status" value="1"/>
</dbReference>
<dbReference type="InterPro" id="IPR050796">
    <property type="entry name" value="SCF_F-box_component"/>
</dbReference>
<comment type="caution">
    <text evidence="1">The sequence shown here is derived from an EMBL/GenBank/DDBJ whole genome shotgun (WGS) entry which is preliminary data.</text>
</comment>
<dbReference type="InterPro" id="IPR017451">
    <property type="entry name" value="F-box-assoc_interact_dom"/>
</dbReference>
<dbReference type="NCBIfam" id="TIGR01640">
    <property type="entry name" value="F_box_assoc_1"/>
    <property type="match status" value="1"/>
</dbReference>
<dbReference type="PROSITE" id="PS50181">
    <property type="entry name" value="FBOX"/>
    <property type="match status" value="1"/>
</dbReference>
<dbReference type="SUPFAM" id="SSF81383">
    <property type="entry name" value="F-box domain"/>
    <property type="match status" value="1"/>
</dbReference>
<accession>A0A6A4PM23</accession>
<dbReference type="AlphaFoldDB" id="A0A6A4PM23"/>
<dbReference type="EMBL" id="WOCE01000012">
    <property type="protein sequence ID" value="KAE9602631.1"/>
    <property type="molecule type" value="Genomic_DNA"/>
</dbReference>
<dbReference type="PANTHER" id="PTHR31672:SF13">
    <property type="entry name" value="F-BOX PROTEIN CPR30-LIKE"/>
    <property type="match status" value="1"/>
</dbReference>
<dbReference type="PANTHER" id="PTHR31672">
    <property type="entry name" value="BNACNNG10540D PROTEIN"/>
    <property type="match status" value="1"/>
</dbReference>
<dbReference type="Pfam" id="PF00646">
    <property type="entry name" value="F-box"/>
    <property type="match status" value="1"/>
</dbReference>
<organism evidence="1 2">
    <name type="scientific">Lupinus albus</name>
    <name type="common">White lupine</name>
    <name type="synonym">Lupinus termis</name>
    <dbReference type="NCBI Taxonomy" id="3870"/>
    <lineage>
        <taxon>Eukaryota</taxon>
        <taxon>Viridiplantae</taxon>
        <taxon>Streptophyta</taxon>
        <taxon>Embryophyta</taxon>
        <taxon>Tracheophyta</taxon>
        <taxon>Spermatophyta</taxon>
        <taxon>Magnoliopsida</taxon>
        <taxon>eudicotyledons</taxon>
        <taxon>Gunneridae</taxon>
        <taxon>Pentapetalae</taxon>
        <taxon>rosids</taxon>
        <taxon>fabids</taxon>
        <taxon>Fabales</taxon>
        <taxon>Fabaceae</taxon>
        <taxon>Papilionoideae</taxon>
        <taxon>50 kb inversion clade</taxon>
        <taxon>genistoids sensu lato</taxon>
        <taxon>core genistoids</taxon>
        <taxon>Genisteae</taxon>
        <taxon>Lupinus</taxon>
    </lineage>
</organism>
<dbReference type="InterPro" id="IPR001810">
    <property type="entry name" value="F-box_dom"/>
</dbReference>
<protein>
    <submittedName>
        <fullName evidence="1">Putative F-box domain-containing protein</fullName>
    </submittedName>
</protein>
<keyword evidence="2" id="KW-1185">Reference proteome</keyword>
<dbReference type="InterPro" id="IPR006527">
    <property type="entry name" value="F-box-assoc_dom_typ1"/>
</dbReference>
<reference evidence="2" key="1">
    <citation type="journal article" date="2020" name="Nat. Commun.">
        <title>Genome sequence of the cluster root forming white lupin.</title>
        <authorList>
            <person name="Hufnagel B."/>
            <person name="Marques A."/>
            <person name="Soriano A."/>
            <person name="Marques L."/>
            <person name="Divol F."/>
            <person name="Doumas P."/>
            <person name="Sallet E."/>
            <person name="Mancinotti D."/>
            <person name="Carrere S."/>
            <person name="Marande W."/>
            <person name="Arribat S."/>
            <person name="Keller J."/>
            <person name="Huneau C."/>
            <person name="Blein T."/>
            <person name="Aime D."/>
            <person name="Laguerre M."/>
            <person name="Taylor J."/>
            <person name="Schubert V."/>
            <person name="Nelson M."/>
            <person name="Geu-Flores F."/>
            <person name="Crespi M."/>
            <person name="Gallardo-Guerrero K."/>
            <person name="Delaux P.-M."/>
            <person name="Salse J."/>
            <person name="Berges H."/>
            <person name="Guyot R."/>
            <person name="Gouzy J."/>
            <person name="Peret B."/>
        </authorList>
    </citation>
    <scope>NUCLEOTIDE SEQUENCE [LARGE SCALE GENOMIC DNA]</scope>
    <source>
        <strain evidence="2">cv. Amiga</strain>
    </source>
</reference>